<evidence type="ECO:0000259" key="2">
    <source>
        <dbReference type="Pfam" id="PF04909"/>
    </source>
</evidence>
<name>A0AA35WXW8_GEOBA</name>
<proteinExistence type="inferred from homology"/>
<dbReference type="GO" id="GO:0016787">
    <property type="term" value="F:hydrolase activity"/>
    <property type="evidence" value="ECO:0007669"/>
    <property type="project" value="InterPro"/>
</dbReference>
<keyword evidence="4" id="KW-1185">Reference proteome</keyword>
<dbReference type="EMBL" id="CASHTH010002493">
    <property type="protein sequence ID" value="CAI8030715.1"/>
    <property type="molecule type" value="Genomic_DNA"/>
</dbReference>
<dbReference type="InterPro" id="IPR032466">
    <property type="entry name" value="Metal_Hydrolase"/>
</dbReference>
<dbReference type="InterPro" id="IPR006680">
    <property type="entry name" value="Amidohydro-rel"/>
</dbReference>
<comment type="caution">
    <text evidence="3">The sequence shown here is derived from an EMBL/GenBank/DDBJ whole genome shotgun (WGS) entry which is preliminary data.</text>
</comment>
<comment type="similarity">
    <text evidence="1">Belongs to the metallo-dependent hydrolases superfamily.</text>
</comment>
<evidence type="ECO:0000313" key="3">
    <source>
        <dbReference type="EMBL" id="CAI8030715.1"/>
    </source>
</evidence>
<dbReference type="SUPFAM" id="SSF51556">
    <property type="entry name" value="Metallo-dependent hydrolases"/>
    <property type="match status" value="1"/>
</dbReference>
<sequence>MRPVGEVEYIETIASESATGSHGPTKAAAAIIGYADLKLGEQARPVLEAMREASPNRFRGVRHATGWDESPELANRDIRGALSTEGYRAGAKVLADMGLVLENSLYFHQLPELAEFARSVPNLTIVLNHIGGLVRVGPYANRDDEVLPAWRQGVAEAAQCPNIVMKLGGVGQLRYGYSWHDRDIPIGSEELAGTLGPLMEHCIQQFGPDRGYSAGERAALFHDTAARVYNISD</sequence>
<organism evidence="3 4">
    <name type="scientific">Geodia barretti</name>
    <name type="common">Barrett's horny sponge</name>
    <dbReference type="NCBI Taxonomy" id="519541"/>
    <lineage>
        <taxon>Eukaryota</taxon>
        <taxon>Metazoa</taxon>
        <taxon>Porifera</taxon>
        <taxon>Demospongiae</taxon>
        <taxon>Heteroscleromorpha</taxon>
        <taxon>Tetractinellida</taxon>
        <taxon>Astrophorina</taxon>
        <taxon>Geodiidae</taxon>
        <taxon>Geodia</taxon>
    </lineage>
</organism>
<reference evidence="3" key="1">
    <citation type="submission" date="2023-03" db="EMBL/GenBank/DDBJ databases">
        <authorList>
            <person name="Steffen K."/>
            <person name="Cardenas P."/>
        </authorList>
    </citation>
    <scope>NUCLEOTIDE SEQUENCE</scope>
</reference>
<evidence type="ECO:0000256" key="1">
    <source>
        <dbReference type="ARBA" id="ARBA00038310"/>
    </source>
</evidence>
<dbReference type="Proteomes" id="UP001174909">
    <property type="component" value="Unassembled WGS sequence"/>
</dbReference>
<accession>A0AA35WXW8</accession>
<dbReference type="Pfam" id="PF04909">
    <property type="entry name" value="Amidohydro_2"/>
    <property type="match status" value="1"/>
</dbReference>
<feature type="domain" description="Amidohydrolase-related" evidence="2">
    <location>
        <begin position="26"/>
        <end position="210"/>
    </location>
</feature>
<dbReference type="AlphaFoldDB" id="A0AA35WXW8"/>
<dbReference type="PANTHER" id="PTHR43569">
    <property type="entry name" value="AMIDOHYDROLASE"/>
    <property type="match status" value="1"/>
</dbReference>
<dbReference type="PANTHER" id="PTHR43569:SF1">
    <property type="entry name" value="BLL3371 PROTEIN"/>
    <property type="match status" value="1"/>
</dbReference>
<evidence type="ECO:0000313" key="4">
    <source>
        <dbReference type="Proteomes" id="UP001174909"/>
    </source>
</evidence>
<dbReference type="Gene3D" id="3.20.20.140">
    <property type="entry name" value="Metal-dependent hydrolases"/>
    <property type="match status" value="1"/>
</dbReference>
<dbReference type="InterPro" id="IPR052350">
    <property type="entry name" value="Metallo-dep_Lactonases"/>
</dbReference>
<gene>
    <name evidence="3" type="ORF">GBAR_LOCUS17418</name>
</gene>
<protein>
    <submittedName>
        <fullName evidence="3">Uncharacterized protein y4mH</fullName>
    </submittedName>
</protein>